<dbReference type="InterPro" id="IPR002213">
    <property type="entry name" value="UDP_glucos_trans"/>
</dbReference>
<dbReference type="PANTHER" id="PTHR48047">
    <property type="entry name" value="GLYCOSYLTRANSFERASE"/>
    <property type="match status" value="1"/>
</dbReference>
<keyword evidence="3 4" id="KW-0808">Transferase</keyword>
<dbReference type="InterPro" id="IPR035595">
    <property type="entry name" value="UDP_glycos_trans_CS"/>
</dbReference>
<dbReference type="Proteomes" id="UP001346149">
    <property type="component" value="Unassembled WGS sequence"/>
</dbReference>
<protein>
    <recommendedName>
        <fullName evidence="5">Glycosyltransferase</fullName>
        <ecNumber evidence="5">2.4.1.-</ecNumber>
    </recommendedName>
</protein>
<gene>
    <name evidence="6" type="ORF">SAY86_007629</name>
</gene>
<keyword evidence="7" id="KW-1185">Reference proteome</keyword>
<dbReference type="PROSITE" id="PS00375">
    <property type="entry name" value="UDPGT"/>
    <property type="match status" value="1"/>
</dbReference>
<evidence type="ECO:0000313" key="6">
    <source>
        <dbReference type="EMBL" id="KAK4783255.1"/>
    </source>
</evidence>
<dbReference type="SUPFAM" id="SSF53756">
    <property type="entry name" value="UDP-Glycosyltransferase/glycogen phosphorylase"/>
    <property type="match status" value="1"/>
</dbReference>
<comment type="similarity">
    <text evidence="1 4">Belongs to the UDP-glycosyltransferase family.</text>
</comment>
<evidence type="ECO:0000256" key="3">
    <source>
        <dbReference type="ARBA" id="ARBA00022679"/>
    </source>
</evidence>
<dbReference type="EC" id="2.4.1.-" evidence="5"/>
<organism evidence="6 7">
    <name type="scientific">Trapa natans</name>
    <name type="common">Water chestnut</name>
    <dbReference type="NCBI Taxonomy" id="22666"/>
    <lineage>
        <taxon>Eukaryota</taxon>
        <taxon>Viridiplantae</taxon>
        <taxon>Streptophyta</taxon>
        <taxon>Embryophyta</taxon>
        <taxon>Tracheophyta</taxon>
        <taxon>Spermatophyta</taxon>
        <taxon>Magnoliopsida</taxon>
        <taxon>eudicotyledons</taxon>
        <taxon>Gunneridae</taxon>
        <taxon>Pentapetalae</taxon>
        <taxon>rosids</taxon>
        <taxon>malvids</taxon>
        <taxon>Myrtales</taxon>
        <taxon>Lythraceae</taxon>
        <taxon>Trapa</taxon>
    </lineage>
</organism>
<evidence type="ECO:0000256" key="4">
    <source>
        <dbReference type="RuleBase" id="RU003718"/>
    </source>
</evidence>
<evidence type="ECO:0000313" key="7">
    <source>
        <dbReference type="Proteomes" id="UP001346149"/>
    </source>
</evidence>
<evidence type="ECO:0000256" key="2">
    <source>
        <dbReference type="ARBA" id="ARBA00022676"/>
    </source>
</evidence>
<accession>A0AAN7LDT6</accession>
<dbReference type="CDD" id="cd03784">
    <property type="entry name" value="GT1_Gtf-like"/>
    <property type="match status" value="1"/>
</dbReference>
<dbReference type="GO" id="GO:0035251">
    <property type="term" value="F:UDP-glucosyltransferase activity"/>
    <property type="evidence" value="ECO:0007669"/>
    <property type="project" value="TreeGrafter"/>
</dbReference>
<dbReference type="EMBL" id="JAXQNO010000015">
    <property type="protein sequence ID" value="KAK4783255.1"/>
    <property type="molecule type" value="Genomic_DNA"/>
</dbReference>
<sequence length="505" mass="55959">MASQREGDYLIHFLLVPLMSQSHLIPFVDLAKLLAGRGHTATILLTPRNAIRFLPSVAAKESLADSNSKIQFLVLPFPGKEAGLPDGCENMDSLPSPDFISKFFDASNLLQGPLEDWLDAADPRPDCLICDICLPWTADLGLRFNLPRIVFHGISCFTLLCSHKLKKLKVMGKLPQAADNTEPFQVPDLPDEISFTMAQMPELQLSADKKDGGVLDRFKAAEMTADGVIVNTFEELESGYVKGYRGVVKRLWCIGPVSICNTNGVGIHRGNESSIDESLCLEWLDSRSPGSVLYVCFGSICRHILATQLIELAIGLESSGCSFIWVIKKDPEVYSRELESWLREEKYEERVAGRGLIIKGWAPQVLILSHHAVGGFMSHCGWNSTLEGAAAGVPMITWPMFAEQFYNEKLVVQVNQTGVVVGVERCMTWGKEEEIGVLVRRDAVKLAIERLMGGRGEGEERRRKAREMAELAKRAVEDGGSSYKNMSLMIHHVRTLLNGIDRSGR</sequence>
<dbReference type="FunFam" id="3.40.50.2000:FF:000047">
    <property type="entry name" value="Glycosyltransferase"/>
    <property type="match status" value="1"/>
</dbReference>
<dbReference type="AlphaFoldDB" id="A0AAN7LDT6"/>
<evidence type="ECO:0000256" key="1">
    <source>
        <dbReference type="ARBA" id="ARBA00009995"/>
    </source>
</evidence>
<dbReference type="Gene3D" id="3.40.50.2000">
    <property type="entry name" value="Glycogen Phosphorylase B"/>
    <property type="match status" value="2"/>
</dbReference>
<evidence type="ECO:0000256" key="5">
    <source>
        <dbReference type="RuleBase" id="RU362057"/>
    </source>
</evidence>
<proteinExistence type="inferred from homology"/>
<dbReference type="PANTHER" id="PTHR48047:SF182">
    <property type="entry name" value="GLYCOSYLTRANSFERASE"/>
    <property type="match status" value="1"/>
</dbReference>
<comment type="caution">
    <text evidence="6">The sequence shown here is derived from an EMBL/GenBank/DDBJ whole genome shotgun (WGS) entry which is preliminary data.</text>
</comment>
<dbReference type="Pfam" id="PF00201">
    <property type="entry name" value="UDPGT"/>
    <property type="match status" value="1"/>
</dbReference>
<keyword evidence="2 4" id="KW-0328">Glycosyltransferase</keyword>
<name>A0AAN7LDT6_TRANT</name>
<reference evidence="6 7" key="1">
    <citation type="journal article" date="2023" name="Hortic Res">
        <title>Pangenome of water caltrop reveals structural variations and asymmetric subgenome divergence after allopolyploidization.</title>
        <authorList>
            <person name="Zhang X."/>
            <person name="Chen Y."/>
            <person name="Wang L."/>
            <person name="Yuan Y."/>
            <person name="Fang M."/>
            <person name="Shi L."/>
            <person name="Lu R."/>
            <person name="Comes H.P."/>
            <person name="Ma Y."/>
            <person name="Chen Y."/>
            <person name="Huang G."/>
            <person name="Zhou Y."/>
            <person name="Zheng Z."/>
            <person name="Qiu Y."/>
        </authorList>
    </citation>
    <scope>NUCLEOTIDE SEQUENCE [LARGE SCALE GENOMIC DNA]</scope>
    <source>
        <strain evidence="6">F231</strain>
    </source>
</reference>